<dbReference type="PANTHER" id="PTHR33751:SF1">
    <property type="entry name" value="CBB3-TYPE CYTOCHROME C OXIDASE SUBUNIT FIXP"/>
    <property type="match status" value="1"/>
</dbReference>
<keyword evidence="3 4" id="KW-0408">Iron</keyword>
<dbReference type="STRING" id="320771.Cflav_PD4051"/>
<dbReference type="InterPro" id="IPR036909">
    <property type="entry name" value="Cyt_c-like_dom_sf"/>
</dbReference>
<dbReference type="Pfam" id="PF07691">
    <property type="entry name" value="PA14"/>
    <property type="match status" value="1"/>
</dbReference>
<organism evidence="8 9">
    <name type="scientific">Pedosphaera parvula (strain Ellin514)</name>
    <dbReference type="NCBI Taxonomy" id="320771"/>
    <lineage>
        <taxon>Bacteria</taxon>
        <taxon>Pseudomonadati</taxon>
        <taxon>Verrucomicrobiota</taxon>
        <taxon>Pedosphaerae</taxon>
        <taxon>Pedosphaerales</taxon>
        <taxon>Pedosphaeraceae</taxon>
        <taxon>Pedosphaera</taxon>
    </lineage>
</organism>
<dbReference type="InterPro" id="IPR009056">
    <property type="entry name" value="Cyt_c-like_dom"/>
</dbReference>
<dbReference type="PANTHER" id="PTHR33751">
    <property type="entry name" value="CBB3-TYPE CYTOCHROME C OXIDASE SUBUNIT FIXP"/>
    <property type="match status" value="1"/>
</dbReference>
<feature type="domain" description="Cytochrome c" evidence="6">
    <location>
        <begin position="555"/>
        <end position="657"/>
    </location>
</feature>
<evidence type="ECO:0000313" key="9">
    <source>
        <dbReference type="Proteomes" id="UP000003688"/>
    </source>
</evidence>
<name>B9XGW1_PEDPL</name>
<gene>
    <name evidence="8" type="ORF">Cflav_PD4051</name>
</gene>
<dbReference type="InterPro" id="IPR050597">
    <property type="entry name" value="Cytochrome_c_Oxidase_Subunit"/>
</dbReference>
<dbReference type="GO" id="GO:0046872">
    <property type="term" value="F:metal ion binding"/>
    <property type="evidence" value="ECO:0007669"/>
    <property type="project" value="UniProtKB-KW"/>
</dbReference>
<feature type="domain" description="PA14" evidence="7">
    <location>
        <begin position="37"/>
        <end position="171"/>
    </location>
</feature>
<evidence type="ECO:0000259" key="7">
    <source>
        <dbReference type="PROSITE" id="PS51820"/>
    </source>
</evidence>
<keyword evidence="2 4" id="KW-0479">Metal-binding</keyword>
<keyword evidence="5" id="KW-0732">Signal</keyword>
<evidence type="ECO:0008006" key="10">
    <source>
        <dbReference type="Google" id="ProtNLM"/>
    </source>
</evidence>
<dbReference type="InterPro" id="IPR011658">
    <property type="entry name" value="PA14_dom"/>
</dbReference>
<evidence type="ECO:0000256" key="5">
    <source>
        <dbReference type="SAM" id="SignalP"/>
    </source>
</evidence>
<dbReference type="AlphaFoldDB" id="B9XGW1"/>
<accession>B9XGW1</accession>
<dbReference type="GO" id="GO:0020037">
    <property type="term" value="F:heme binding"/>
    <property type="evidence" value="ECO:0007669"/>
    <property type="project" value="InterPro"/>
</dbReference>
<evidence type="ECO:0000256" key="3">
    <source>
        <dbReference type="ARBA" id="ARBA00023004"/>
    </source>
</evidence>
<evidence type="ECO:0000256" key="2">
    <source>
        <dbReference type="ARBA" id="ARBA00022723"/>
    </source>
</evidence>
<feature type="signal peptide" evidence="5">
    <location>
        <begin position="1"/>
        <end position="30"/>
    </location>
</feature>
<dbReference type="PROSITE" id="PS51007">
    <property type="entry name" value="CYTC"/>
    <property type="match status" value="3"/>
</dbReference>
<dbReference type="InterPro" id="IPR037524">
    <property type="entry name" value="PA14/GLEYA"/>
</dbReference>
<evidence type="ECO:0000313" key="8">
    <source>
        <dbReference type="EMBL" id="EEF60882.1"/>
    </source>
</evidence>
<feature type="domain" description="Cytochrome c" evidence="6">
    <location>
        <begin position="286"/>
        <end position="368"/>
    </location>
</feature>
<dbReference type="Gene3D" id="1.10.760.10">
    <property type="entry name" value="Cytochrome c-like domain"/>
    <property type="match status" value="4"/>
</dbReference>
<dbReference type="SUPFAM" id="SSF56988">
    <property type="entry name" value="Anthrax protective antigen"/>
    <property type="match status" value="1"/>
</dbReference>
<evidence type="ECO:0000256" key="1">
    <source>
        <dbReference type="ARBA" id="ARBA00022617"/>
    </source>
</evidence>
<evidence type="ECO:0000259" key="6">
    <source>
        <dbReference type="PROSITE" id="PS51007"/>
    </source>
</evidence>
<dbReference type="Proteomes" id="UP000003688">
    <property type="component" value="Unassembled WGS sequence"/>
</dbReference>
<protein>
    <recommendedName>
        <fullName evidence="10">Cytochrome c class I</fullName>
    </recommendedName>
</protein>
<comment type="caution">
    <text evidence="8">The sequence shown here is derived from an EMBL/GenBank/DDBJ whole genome shotgun (WGS) entry which is preliminary data.</text>
</comment>
<feature type="domain" description="Cytochrome c" evidence="6">
    <location>
        <begin position="185"/>
        <end position="273"/>
    </location>
</feature>
<dbReference type="RefSeq" id="WP_007415057.1">
    <property type="nucleotide sequence ID" value="NZ_ABOX02000013.1"/>
</dbReference>
<dbReference type="GO" id="GO:0009055">
    <property type="term" value="F:electron transfer activity"/>
    <property type="evidence" value="ECO:0007669"/>
    <property type="project" value="InterPro"/>
</dbReference>
<dbReference type="Pfam" id="PF13442">
    <property type="entry name" value="Cytochrome_CBB3"/>
    <property type="match status" value="1"/>
</dbReference>
<proteinExistence type="predicted"/>
<feature type="chain" id="PRO_5002894786" description="Cytochrome c class I" evidence="5">
    <location>
        <begin position="31"/>
        <end position="665"/>
    </location>
</feature>
<dbReference type="SUPFAM" id="SSF48695">
    <property type="entry name" value="Multiheme cytochromes"/>
    <property type="match status" value="1"/>
</dbReference>
<dbReference type="EMBL" id="ABOX02000013">
    <property type="protein sequence ID" value="EEF60882.1"/>
    <property type="molecule type" value="Genomic_DNA"/>
</dbReference>
<dbReference type="OrthoDB" id="175557at2"/>
<dbReference type="Gene3D" id="2.60.120.380">
    <property type="match status" value="1"/>
</dbReference>
<evidence type="ECO:0000256" key="4">
    <source>
        <dbReference type="PROSITE-ProRule" id="PRU00433"/>
    </source>
</evidence>
<keyword evidence="1 4" id="KW-0349">Heme</keyword>
<keyword evidence="9" id="KW-1185">Reference proteome</keyword>
<reference evidence="8 9" key="1">
    <citation type="journal article" date="2011" name="J. Bacteriol.">
        <title>Genome sequence of 'Pedosphaera parvula' Ellin514, an aerobic Verrucomicrobial isolate from pasture soil.</title>
        <authorList>
            <person name="Kant R."/>
            <person name="van Passel M.W."/>
            <person name="Sangwan P."/>
            <person name="Palva A."/>
            <person name="Lucas S."/>
            <person name="Copeland A."/>
            <person name="Lapidus A."/>
            <person name="Glavina Del Rio T."/>
            <person name="Dalin E."/>
            <person name="Tice H."/>
            <person name="Bruce D."/>
            <person name="Goodwin L."/>
            <person name="Pitluck S."/>
            <person name="Chertkov O."/>
            <person name="Larimer F.W."/>
            <person name="Land M.L."/>
            <person name="Hauser L."/>
            <person name="Brettin T.S."/>
            <person name="Detter J.C."/>
            <person name="Han S."/>
            <person name="de Vos W.M."/>
            <person name="Janssen P.H."/>
            <person name="Smidt H."/>
        </authorList>
    </citation>
    <scope>NUCLEOTIDE SEQUENCE [LARGE SCALE GENOMIC DNA]</scope>
    <source>
        <strain evidence="8 9">Ellin514</strain>
    </source>
</reference>
<dbReference type="SUPFAM" id="SSF46626">
    <property type="entry name" value="Cytochrome c"/>
    <property type="match status" value="2"/>
</dbReference>
<dbReference type="InterPro" id="IPR036280">
    <property type="entry name" value="Multihaem_cyt_sf"/>
</dbReference>
<dbReference type="PROSITE" id="PS51820">
    <property type="entry name" value="PA14"/>
    <property type="match status" value="1"/>
</dbReference>
<sequence length="665" mass="72404" precursor="true">MGTSDRLSGKNRWRLLIAIASLAAVAPASGQTLSTANPDQGLSLTYSSDGKASDVVIAPNVWLYVENGKSPTPFLTGGKFNAVWDGSLTVDKRANYTFQAELNGALKLELNGQVVLEITTNGVTEISQSVQLKKGANTLKAQFGSPNQGDAFVRLKWQPKDSFMQPIPIDALKIPAETPESKQAAMLHHGRELFLEFRCAKCHAGPTKDAIPELSMDAPSFEGIGSRRNYDWITRWIQDPKAMRPTAHMPKVLHGPKAKEDAGSIASYLVSLKGEAGKASAAPNEEQVGAGQKVFESLHCAACHNPPGGTEADDKKIYLKQVQEKFAPGTLSAFLLKPNAHYAWIRMPNFKLSQEEADQLAAFLNSKADKPKEVAASTDAAVLEHGKKLVQTSGCLSCHTLKLDNQFSTKALADLAADKWKQGCLAEKPDDVGKSPQYSFTAEDREALQAFAATDRSSLTRHVPTEFADRQTRLLNCRECHGKFEGFPAFDIVGGKLKPEWSKTFISGESTVKPRPWLEARMPAFSERAEGIAKGLAMIHGYPSETPAEPPIDMEMAKVGQKLVSSVGGFSCVSCHSIGQFGATQVFESAGINFALTGSRLMKPFMHRWVRNPQLIDATTKMPVYFDEEGKSPLADVYGGDAEKQIEAIRQYIRQGDKMPPPPTP</sequence>